<protein>
    <submittedName>
        <fullName evidence="2">Uncharacterized protein</fullName>
    </submittedName>
</protein>
<reference evidence="2" key="1">
    <citation type="submission" date="2012-11" db="EMBL/GenBank/DDBJ databases">
        <authorList>
            <person name="Lucero-Rivera Y.E."/>
            <person name="Tovar-Ramirez D."/>
        </authorList>
    </citation>
    <scope>NUCLEOTIDE SEQUENCE</scope>
    <source>
        <tissue evidence="2">Salivary gland</tissue>
    </source>
</reference>
<feature type="non-terminal residue" evidence="2">
    <location>
        <position position="1"/>
    </location>
</feature>
<feature type="region of interest" description="Disordered" evidence="1">
    <location>
        <begin position="77"/>
        <end position="152"/>
    </location>
</feature>
<evidence type="ECO:0000256" key="1">
    <source>
        <dbReference type="SAM" id="MobiDB-lite"/>
    </source>
</evidence>
<sequence>TCRYWLKNQTTGSGAIPWAHFWRIHSFLGTLPANDPSRAQESQVTVEEVVMGMVNGNDLTAAEIEDELQEGDSALSRLPATETPGLNSLSASSPASSSPDSPSTATPSTATPSTASPSTSSPSSPATSTATPAASVAAKGQRVMKKRKAPDDIKQQLLAEHKLLREQLATARQREYEQRERHMQMQAKFF</sequence>
<dbReference type="AlphaFoldDB" id="L7MAX4"/>
<feature type="non-terminal residue" evidence="2">
    <location>
        <position position="190"/>
    </location>
</feature>
<reference evidence="2" key="2">
    <citation type="journal article" date="2015" name="J. Proteomics">
        <title>Sexual differences in the sialomes of the zebra tick, Rhipicephalus pulchellus.</title>
        <authorList>
            <person name="Tan A.W."/>
            <person name="Francischetti I.M."/>
            <person name="Slovak M."/>
            <person name="Kini R.M."/>
            <person name="Ribeiro J.M."/>
        </authorList>
    </citation>
    <scope>NUCLEOTIDE SEQUENCE</scope>
    <source>
        <tissue evidence="2">Salivary gland</tissue>
    </source>
</reference>
<name>L7MAX4_RHIPC</name>
<organism evidence="2">
    <name type="scientific">Rhipicephalus pulchellus</name>
    <name type="common">Yellow backed tick</name>
    <name type="synonym">Dermacentor pulchellus</name>
    <dbReference type="NCBI Taxonomy" id="72859"/>
    <lineage>
        <taxon>Eukaryota</taxon>
        <taxon>Metazoa</taxon>
        <taxon>Ecdysozoa</taxon>
        <taxon>Arthropoda</taxon>
        <taxon>Chelicerata</taxon>
        <taxon>Arachnida</taxon>
        <taxon>Acari</taxon>
        <taxon>Parasitiformes</taxon>
        <taxon>Ixodida</taxon>
        <taxon>Ixodoidea</taxon>
        <taxon>Ixodidae</taxon>
        <taxon>Rhipicephalinae</taxon>
        <taxon>Rhipicephalus</taxon>
        <taxon>Rhipicephalus</taxon>
    </lineage>
</organism>
<feature type="compositionally biased region" description="Low complexity" evidence="1">
    <location>
        <begin position="90"/>
        <end position="135"/>
    </location>
</feature>
<dbReference type="EMBL" id="GACK01003623">
    <property type="protein sequence ID" value="JAA61411.1"/>
    <property type="molecule type" value="mRNA"/>
</dbReference>
<accession>L7MAX4</accession>
<evidence type="ECO:0000313" key="2">
    <source>
        <dbReference type="EMBL" id="JAA61411.1"/>
    </source>
</evidence>
<proteinExistence type="evidence at transcript level"/>